<dbReference type="AlphaFoldDB" id="A0A1S1YYY5"/>
<evidence type="ECO:0000256" key="1">
    <source>
        <dbReference type="ARBA" id="ARBA00022598"/>
    </source>
</evidence>
<evidence type="ECO:0000259" key="6">
    <source>
        <dbReference type="Pfam" id="PF00117"/>
    </source>
</evidence>
<dbReference type="EMBL" id="JRYR02000001">
    <property type="protein sequence ID" value="OHX66210.1"/>
    <property type="molecule type" value="Genomic_DNA"/>
</dbReference>
<name>A0A1S1YYY5_FLAPC</name>
<dbReference type="PANTHER" id="PTHR11922:SF2">
    <property type="entry name" value="GMP SYNTHASE [GLUTAMINE-HYDROLYZING]"/>
    <property type="match status" value="1"/>
</dbReference>
<dbReference type="STRING" id="915059.NH26_07525"/>
<feature type="domain" description="Glutamine amidotransferase" evidence="6">
    <location>
        <begin position="8"/>
        <end position="184"/>
    </location>
</feature>
<dbReference type="GO" id="GO:0005524">
    <property type="term" value="F:ATP binding"/>
    <property type="evidence" value="ECO:0007669"/>
    <property type="project" value="UniProtKB-KW"/>
</dbReference>
<dbReference type="GO" id="GO:0005829">
    <property type="term" value="C:cytosol"/>
    <property type="evidence" value="ECO:0007669"/>
    <property type="project" value="TreeGrafter"/>
</dbReference>
<keyword evidence="2" id="KW-0547">Nucleotide-binding</keyword>
<evidence type="ECO:0000256" key="3">
    <source>
        <dbReference type="ARBA" id="ARBA00022749"/>
    </source>
</evidence>
<keyword evidence="1" id="KW-0436">Ligase</keyword>
<dbReference type="RefSeq" id="WP_044218366.1">
    <property type="nucleotide sequence ID" value="NZ_JRYR02000001.1"/>
</dbReference>
<dbReference type="SUPFAM" id="SSF52317">
    <property type="entry name" value="Class I glutamine amidotransferase-like"/>
    <property type="match status" value="1"/>
</dbReference>
<dbReference type="PANTHER" id="PTHR11922">
    <property type="entry name" value="GMP SYNTHASE-RELATED"/>
    <property type="match status" value="1"/>
</dbReference>
<sequence>MNSTKHLIINCGSIKTPQITALLEKEGLLNTCIPLSELKDEDFNHYDKIIISGAPILLHKEDPTSYIKALQPLISINKPVLGICFGHQMLGLLEGGEVTLTQEKRDKEIIHQLISDPLFEEIEQNSEFEEDHCESVSLPSCFLLLADSESCSNEAMKHKSKPWYGVQFHPEVTSPIGHQLIKNWLNLCSI</sequence>
<keyword evidence="4" id="KW-0658">Purine biosynthesis</keyword>
<evidence type="ECO:0000256" key="4">
    <source>
        <dbReference type="ARBA" id="ARBA00022755"/>
    </source>
</evidence>
<dbReference type="InterPro" id="IPR029062">
    <property type="entry name" value="Class_I_gatase-like"/>
</dbReference>
<dbReference type="InterPro" id="IPR017926">
    <property type="entry name" value="GATASE"/>
</dbReference>
<keyword evidence="5" id="KW-0067">ATP-binding</keyword>
<dbReference type="PROSITE" id="PS51273">
    <property type="entry name" value="GATASE_TYPE_1"/>
    <property type="match status" value="1"/>
</dbReference>
<dbReference type="Proteomes" id="UP000179797">
    <property type="component" value="Unassembled WGS sequence"/>
</dbReference>
<evidence type="ECO:0000256" key="5">
    <source>
        <dbReference type="ARBA" id="ARBA00022840"/>
    </source>
</evidence>
<keyword evidence="3" id="KW-0332">GMP biosynthesis</keyword>
<dbReference type="GO" id="GO:0003921">
    <property type="term" value="F:GMP synthase activity"/>
    <property type="evidence" value="ECO:0007669"/>
    <property type="project" value="TreeGrafter"/>
</dbReference>
<keyword evidence="8" id="KW-1185">Reference proteome</keyword>
<evidence type="ECO:0000256" key="2">
    <source>
        <dbReference type="ARBA" id="ARBA00022741"/>
    </source>
</evidence>
<gene>
    <name evidence="7" type="ORF">NH26_07525</name>
</gene>
<evidence type="ECO:0000313" key="8">
    <source>
        <dbReference type="Proteomes" id="UP000179797"/>
    </source>
</evidence>
<organism evidence="7 8">
    <name type="scientific">Flammeovirga pacifica</name>
    <dbReference type="NCBI Taxonomy" id="915059"/>
    <lineage>
        <taxon>Bacteria</taxon>
        <taxon>Pseudomonadati</taxon>
        <taxon>Bacteroidota</taxon>
        <taxon>Cytophagia</taxon>
        <taxon>Cytophagales</taxon>
        <taxon>Flammeovirgaceae</taxon>
        <taxon>Flammeovirga</taxon>
    </lineage>
</organism>
<reference evidence="7 8" key="1">
    <citation type="journal article" date="2012" name="Int. J. Syst. Evol. Microbiol.">
        <title>Flammeovirga pacifica sp. nov., isolated from deep-sea sediment.</title>
        <authorList>
            <person name="Xu H."/>
            <person name="Fu Y."/>
            <person name="Yang N."/>
            <person name="Ding Z."/>
            <person name="Lai Q."/>
            <person name="Zeng R."/>
        </authorList>
    </citation>
    <scope>NUCLEOTIDE SEQUENCE [LARGE SCALE GENOMIC DNA]</scope>
    <source>
        <strain evidence="8">DSM 24597 / LMG 26175 / WPAGA1</strain>
    </source>
</reference>
<dbReference type="Gene3D" id="3.40.50.880">
    <property type="match status" value="1"/>
</dbReference>
<dbReference type="Pfam" id="PF00117">
    <property type="entry name" value="GATase"/>
    <property type="match status" value="1"/>
</dbReference>
<protein>
    <recommendedName>
        <fullName evidence="6">Glutamine amidotransferase domain-containing protein</fullName>
    </recommendedName>
</protein>
<proteinExistence type="predicted"/>
<evidence type="ECO:0000313" key="7">
    <source>
        <dbReference type="EMBL" id="OHX66210.1"/>
    </source>
</evidence>
<comment type="caution">
    <text evidence="7">The sequence shown here is derived from an EMBL/GenBank/DDBJ whole genome shotgun (WGS) entry which is preliminary data.</text>
</comment>
<accession>A0A1S1YYY5</accession>
<dbReference type="OrthoDB" id="9813383at2"/>